<evidence type="ECO:0000256" key="3">
    <source>
        <dbReference type="ARBA" id="ARBA00034487"/>
    </source>
</evidence>
<dbReference type="Gene3D" id="3.40.50.150">
    <property type="entry name" value="Vaccinia Virus protein VP39"/>
    <property type="match status" value="1"/>
</dbReference>
<name>A0A1G8HVA1_9RHOO</name>
<dbReference type="InterPro" id="IPR016181">
    <property type="entry name" value="Acyl_CoA_acyltransferase"/>
</dbReference>
<evidence type="ECO:0000313" key="10">
    <source>
        <dbReference type="EMBL" id="SDI10547.1"/>
    </source>
</evidence>
<gene>
    <name evidence="10" type="ORF">SAMN05660652_02854</name>
</gene>
<dbReference type="NCBIfam" id="NF008823">
    <property type="entry name" value="PRK11873.1"/>
    <property type="match status" value="1"/>
</dbReference>
<dbReference type="EMBL" id="FNCY01000013">
    <property type="protein sequence ID" value="SDI10547.1"/>
    <property type="molecule type" value="Genomic_DNA"/>
</dbReference>
<dbReference type="GO" id="GO:0016747">
    <property type="term" value="F:acyltransferase activity, transferring groups other than amino-acyl groups"/>
    <property type="evidence" value="ECO:0007669"/>
    <property type="project" value="InterPro"/>
</dbReference>
<evidence type="ECO:0000256" key="1">
    <source>
        <dbReference type="ARBA" id="ARBA00022679"/>
    </source>
</evidence>
<dbReference type="GO" id="GO:0030791">
    <property type="term" value="F:arsenite methyltransferase activity"/>
    <property type="evidence" value="ECO:0007669"/>
    <property type="project" value="UniProtKB-EC"/>
</dbReference>
<keyword evidence="10" id="KW-0489">Methyltransferase</keyword>
<protein>
    <recommendedName>
        <fullName evidence="5">Arsenite methyltransferase</fullName>
        <ecNumber evidence="4">2.1.1.137</ecNumber>
    </recommendedName>
</protein>
<reference evidence="10 11" key="1">
    <citation type="submission" date="2016-10" db="EMBL/GenBank/DDBJ databases">
        <authorList>
            <person name="de Groot N.N."/>
        </authorList>
    </citation>
    <scope>NUCLEOTIDE SEQUENCE [LARGE SCALE GENOMIC DNA]</scope>
    <source>
        <strain evidence="10 11">DSM 5885</strain>
    </source>
</reference>
<evidence type="ECO:0000256" key="6">
    <source>
        <dbReference type="ARBA" id="ARBA00047941"/>
    </source>
</evidence>
<evidence type="ECO:0000256" key="5">
    <source>
        <dbReference type="ARBA" id="ARBA00034545"/>
    </source>
</evidence>
<accession>A0A1G8HVA1</accession>
<proteinExistence type="inferred from homology"/>
<dbReference type="PANTHER" id="PTHR43675">
    <property type="entry name" value="ARSENITE METHYLTRANSFERASE"/>
    <property type="match status" value="1"/>
</dbReference>
<dbReference type="STRING" id="83767.SAMN05660652_02854"/>
<evidence type="ECO:0000313" key="11">
    <source>
        <dbReference type="Proteomes" id="UP000198607"/>
    </source>
</evidence>
<dbReference type="Proteomes" id="UP000198607">
    <property type="component" value="Unassembled WGS sequence"/>
</dbReference>
<keyword evidence="10" id="KW-0830">Ubiquinone</keyword>
<dbReference type="InterPro" id="IPR026669">
    <property type="entry name" value="Arsenite_MeTrfase-like"/>
</dbReference>
<organism evidence="10 11">
    <name type="scientific">Propionivibrio dicarboxylicus</name>
    <dbReference type="NCBI Taxonomy" id="83767"/>
    <lineage>
        <taxon>Bacteria</taxon>
        <taxon>Pseudomonadati</taxon>
        <taxon>Pseudomonadota</taxon>
        <taxon>Betaproteobacteria</taxon>
        <taxon>Rhodocyclales</taxon>
        <taxon>Rhodocyclaceae</taxon>
        <taxon>Propionivibrio</taxon>
    </lineage>
</organism>
<evidence type="ECO:0000256" key="4">
    <source>
        <dbReference type="ARBA" id="ARBA00034521"/>
    </source>
</evidence>
<dbReference type="SUPFAM" id="SSF55729">
    <property type="entry name" value="Acyl-CoA N-acyltransferases (Nat)"/>
    <property type="match status" value="1"/>
</dbReference>
<sequence>MSAVQHDAIRQTVRQRYTHIAENEGCGCAPSCCGCAPSCCGGPDNDSAATSQSVGYAAADTAAVPDGANMGLGCGTPLAIADLKPGETVLDLGSGGGFDCFLAAREVGATGHVIGIDMTPAMITKARGNAEKGGYANVEFRLGEIEHLPVADGCVDVIISNCVINLSPHKAQVFADAFRVLKPGGRLAVSDVVAFADLPDDIRNDPTLLAGCMAGASSIADIEAMLGAGGFEQIRIRPKDESKSFIRDWAPDKPITDYVVSATIEAVKPGACTCCCSDTDTPTLRQASADDLEAIRSLLSRCQLPGEDLTEASLRTFRVLVSGTRIVGVCGIEIFGSDGLLRSLAVDPALRGRRFGEQLVTACESAAQNIGIERLYLLTTTARDYLLRLGYADIARESAPEGVRTHPQFQGLCPASARCLAKWLQ</sequence>
<evidence type="ECO:0000256" key="8">
    <source>
        <dbReference type="ARBA" id="ARBA00048428"/>
    </source>
</evidence>
<comment type="catalytic activity">
    <reaction evidence="7">
        <text>arsenic triglutathione + 2 [thioredoxin]-dithiol + 2 S-adenosyl-L-methionine + H2O = dimethylarsinous acid + 2 [thioredoxin]-disulfide + 3 glutathione + 2 S-adenosyl-L-homocysteine + 2 H(+)</text>
        <dbReference type="Rhea" id="RHEA:69464"/>
        <dbReference type="Rhea" id="RHEA-COMP:10698"/>
        <dbReference type="Rhea" id="RHEA-COMP:10700"/>
        <dbReference type="ChEBI" id="CHEBI:15377"/>
        <dbReference type="ChEBI" id="CHEBI:15378"/>
        <dbReference type="ChEBI" id="CHEBI:23808"/>
        <dbReference type="ChEBI" id="CHEBI:29950"/>
        <dbReference type="ChEBI" id="CHEBI:50058"/>
        <dbReference type="ChEBI" id="CHEBI:57856"/>
        <dbReference type="ChEBI" id="CHEBI:57925"/>
        <dbReference type="ChEBI" id="CHEBI:59789"/>
        <dbReference type="ChEBI" id="CHEBI:183640"/>
        <dbReference type="EC" id="2.1.1.137"/>
    </reaction>
</comment>
<comment type="similarity">
    <text evidence="3">Belongs to the methyltransferase superfamily. Arsenite methyltransferase family.</text>
</comment>
<keyword evidence="1" id="KW-0808">Transferase</keyword>
<feature type="domain" description="N-acetyltransferase" evidence="9">
    <location>
        <begin position="282"/>
        <end position="425"/>
    </location>
</feature>
<dbReference type="SUPFAM" id="SSF53335">
    <property type="entry name" value="S-adenosyl-L-methionine-dependent methyltransferases"/>
    <property type="match status" value="1"/>
</dbReference>
<dbReference type="GO" id="GO:0032259">
    <property type="term" value="P:methylation"/>
    <property type="evidence" value="ECO:0007669"/>
    <property type="project" value="UniProtKB-KW"/>
</dbReference>
<dbReference type="EC" id="2.1.1.137" evidence="4"/>
<dbReference type="PROSITE" id="PS51186">
    <property type="entry name" value="GNAT"/>
    <property type="match status" value="1"/>
</dbReference>
<comment type="catalytic activity">
    <reaction evidence="6">
        <text>arsenic triglutathione + [thioredoxin]-dithiol + S-adenosyl-L-methionine + 2 H2O = methylarsonous acid + [thioredoxin]-disulfide + 3 glutathione + S-adenosyl-L-homocysteine + H(+)</text>
        <dbReference type="Rhea" id="RHEA:69460"/>
        <dbReference type="Rhea" id="RHEA-COMP:10698"/>
        <dbReference type="Rhea" id="RHEA-COMP:10700"/>
        <dbReference type="ChEBI" id="CHEBI:15377"/>
        <dbReference type="ChEBI" id="CHEBI:15378"/>
        <dbReference type="ChEBI" id="CHEBI:17826"/>
        <dbReference type="ChEBI" id="CHEBI:29950"/>
        <dbReference type="ChEBI" id="CHEBI:50058"/>
        <dbReference type="ChEBI" id="CHEBI:57856"/>
        <dbReference type="ChEBI" id="CHEBI:57925"/>
        <dbReference type="ChEBI" id="CHEBI:59789"/>
        <dbReference type="ChEBI" id="CHEBI:183640"/>
        <dbReference type="EC" id="2.1.1.137"/>
    </reaction>
</comment>
<keyword evidence="11" id="KW-1185">Reference proteome</keyword>
<dbReference type="CDD" id="cd02440">
    <property type="entry name" value="AdoMet_MTases"/>
    <property type="match status" value="1"/>
</dbReference>
<dbReference type="Pfam" id="PF13847">
    <property type="entry name" value="Methyltransf_31"/>
    <property type="match status" value="1"/>
</dbReference>
<dbReference type="PANTHER" id="PTHR43675:SF8">
    <property type="entry name" value="ARSENITE METHYLTRANSFERASE"/>
    <property type="match status" value="1"/>
</dbReference>
<evidence type="ECO:0000256" key="7">
    <source>
        <dbReference type="ARBA" id="ARBA00047943"/>
    </source>
</evidence>
<evidence type="ECO:0000259" key="9">
    <source>
        <dbReference type="PROSITE" id="PS51186"/>
    </source>
</evidence>
<keyword evidence="2" id="KW-0949">S-adenosyl-L-methionine</keyword>
<dbReference type="AlphaFoldDB" id="A0A1G8HVA1"/>
<dbReference type="InterPro" id="IPR029063">
    <property type="entry name" value="SAM-dependent_MTases_sf"/>
</dbReference>
<dbReference type="RefSeq" id="WP_176785908.1">
    <property type="nucleotide sequence ID" value="NZ_FNCY01000013.1"/>
</dbReference>
<dbReference type="Pfam" id="PF00583">
    <property type="entry name" value="Acetyltransf_1"/>
    <property type="match status" value="1"/>
</dbReference>
<dbReference type="InterPro" id="IPR025714">
    <property type="entry name" value="Methyltranfer_dom"/>
</dbReference>
<dbReference type="CDD" id="cd04301">
    <property type="entry name" value="NAT_SF"/>
    <property type="match status" value="1"/>
</dbReference>
<dbReference type="Gene3D" id="3.40.630.30">
    <property type="match status" value="1"/>
</dbReference>
<dbReference type="InterPro" id="IPR000182">
    <property type="entry name" value="GNAT_dom"/>
</dbReference>
<evidence type="ECO:0000256" key="2">
    <source>
        <dbReference type="ARBA" id="ARBA00022691"/>
    </source>
</evidence>
<dbReference type="NCBIfam" id="NF040501">
    <property type="entry name" value="resist_ArsN2"/>
    <property type="match status" value="1"/>
</dbReference>
<comment type="catalytic activity">
    <reaction evidence="8">
        <text>arsenic triglutathione + 3 [thioredoxin]-dithiol + 3 S-adenosyl-L-methionine = trimethylarsine + 3 [thioredoxin]-disulfide + 3 glutathione + 3 S-adenosyl-L-homocysteine + 3 H(+)</text>
        <dbReference type="Rhea" id="RHEA:69432"/>
        <dbReference type="Rhea" id="RHEA-COMP:10698"/>
        <dbReference type="Rhea" id="RHEA-COMP:10700"/>
        <dbReference type="ChEBI" id="CHEBI:15378"/>
        <dbReference type="ChEBI" id="CHEBI:27130"/>
        <dbReference type="ChEBI" id="CHEBI:29950"/>
        <dbReference type="ChEBI" id="CHEBI:50058"/>
        <dbReference type="ChEBI" id="CHEBI:57856"/>
        <dbReference type="ChEBI" id="CHEBI:57925"/>
        <dbReference type="ChEBI" id="CHEBI:59789"/>
        <dbReference type="ChEBI" id="CHEBI:183640"/>
        <dbReference type="EC" id="2.1.1.137"/>
    </reaction>
</comment>